<dbReference type="PRINTS" id="PR00660">
    <property type="entry name" value="ERLUMENR"/>
</dbReference>
<keyword evidence="13" id="KW-1185">Reference proteome</keyword>
<feature type="transmembrane region" description="Helical" evidence="11">
    <location>
        <begin position="121"/>
        <end position="140"/>
    </location>
</feature>
<keyword evidence="6" id="KW-0931">ER-Golgi transport</keyword>
<evidence type="ECO:0000256" key="11">
    <source>
        <dbReference type="SAM" id="Phobius"/>
    </source>
</evidence>
<evidence type="ECO:0000256" key="7">
    <source>
        <dbReference type="ARBA" id="ARBA00022927"/>
    </source>
</evidence>
<sequence length="214" mass="24939">MNIFRLLADLSHLVSILILLQKMKSSHSCSGISFKSQALYMMVYSTRYLDIFWTLTSGSLYNTTFKLLFLVSQAYTIYLMLNDYKPTHDPNIDTFKVQYLLGGSAVLALLFPYRYEIAEILWAFSIWLESVAVLPQLFMLQRTGEAETITTHYLFALGLYRALYIPNWLYRYFAEGYTDPIAWVAGLIQTVLYSDFFYIYYTKVLQGKKFNLPV</sequence>
<keyword evidence="8 11" id="KW-1133">Transmembrane helix</keyword>
<feature type="transmembrane region" description="Helical" evidence="11">
    <location>
        <begin position="152"/>
        <end position="169"/>
    </location>
</feature>
<evidence type="ECO:0000256" key="9">
    <source>
        <dbReference type="ARBA" id="ARBA00023136"/>
    </source>
</evidence>
<keyword evidence="3" id="KW-0813">Transport</keyword>
<keyword evidence="5" id="KW-0256">Endoplasmic reticulum</keyword>
<name>A0ABR4AA09_9LECA</name>
<dbReference type="Proteomes" id="UP001590950">
    <property type="component" value="Unassembled WGS sequence"/>
</dbReference>
<evidence type="ECO:0000256" key="4">
    <source>
        <dbReference type="ARBA" id="ARBA00022692"/>
    </source>
</evidence>
<keyword evidence="10" id="KW-0675">Receptor</keyword>
<evidence type="ECO:0000313" key="13">
    <source>
        <dbReference type="Proteomes" id="UP001590950"/>
    </source>
</evidence>
<evidence type="ECO:0000256" key="10">
    <source>
        <dbReference type="ARBA" id="ARBA00023170"/>
    </source>
</evidence>
<evidence type="ECO:0000256" key="3">
    <source>
        <dbReference type="ARBA" id="ARBA00022448"/>
    </source>
</evidence>
<comment type="similarity">
    <text evidence="2">Belongs to the ERD2 family.</text>
</comment>
<evidence type="ECO:0000256" key="6">
    <source>
        <dbReference type="ARBA" id="ARBA00022892"/>
    </source>
</evidence>
<keyword evidence="9 11" id="KW-0472">Membrane</keyword>
<gene>
    <name evidence="12" type="ORF">N7G274_005515</name>
</gene>
<protein>
    <recommendedName>
        <fullName evidence="14">ER lumen protein-retaining receptor</fullName>
    </recommendedName>
</protein>
<evidence type="ECO:0000313" key="12">
    <source>
        <dbReference type="EMBL" id="KAL2041731.1"/>
    </source>
</evidence>
<organism evidence="12 13">
    <name type="scientific">Stereocaulon virgatum</name>
    <dbReference type="NCBI Taxonomy" id="373712"/>
    <lineage>
        <taxon>Eukaryota</taxon>
        <taxon>Fungi</taxon>
        <taxon>Dikarya</taxon>
        <taxon>Ascomycota</taxon>
        <taxon>Pezizomycotina</taxon>
        <taxon>Lecanoromycetes</taxon>
        <taxon>OSLEUM clade</taxon>
        <taxon>Lecanoromycetidae</taxon>
        <taxon>Lecanorales</taxon>
        <taxon>Lecanorineae</taxon>
        <taxon>Stereocaulaceae</taxon>
        <taxon>Stereocaulon</taxon>
    </lineage>
</organism>
<evidence type="ECO:0008006" key="14">
    <source>
        <dbReference type="Google" id="ProtNLM"/>
    </source>
</evidence>
<dbReference type="InterPro" id="IPR000133">
    <property type="entry name" value="ER_ret_rcpt"/>
</dbReference>
<proteinExistence type="inferred from homology"/>
<accession>A0ABR4AA09</accession>
<dbReference type="EMBL" id="JBEFKJ010000016">
    <property type="protein sequence ID" value="KAL2041731.1"/>
    <property type="molecule type" value="Genomic_DNA"/>
</dbReference>
<keyword evidence="4 11" id="KW-0812">Transmembrane</keyword>
<evidence type="ECO:0000256" key="2">
    <source>
        <dbReference type="ARBA" id="ARBA00010120"/>
    </source>
</evidence>
<dbReference type="Pfam" id="PF00810">
    <property type="entry name" value="ER_lumen_recept"/>
    <property type="match status" value="1"/>
</dbReference>
<comment type="subcellular location">
    <subcellularLocation>
        <location evidence="1">Endoplasmic reticulum membrane</location>
        <topology evidence="1">Multi-pass membrane protein</topology>
    </subcellularLocation>
</comment>
<comment type="caution">
    <text evidence="12">The sequence shown here is derived from an EMBL/GenBank/DDBJ whole genome shotgun (WGS) entry which is preliminary data.</text>
</comment>
<dbReference type="PANTHER" id="PTHR10585">
    <property type="entry name" value="ER LUMEN PROTEIN RETAINING RECEPTOR"/>
    <property type="match status" value="1"/>
</dbReference>
<evidence type="ECO:0000256" key="5">
    <source>
        <dbReference type="ARBA" id="ARBA00022824"/>
    </source>
</evidence>
<feature type="transmembrane region" description="Helical" evidence="11">
    <location>
        <begin position="181"/>
        <end position="201"/>
    </location>
</feature>
<reference evidence="12 13" key="1">
    <citation type="submission" date="2024-09" db="EMBL/GenBank/DDBJ databases">
        <title>Rethinking Asexuality: The Enigmatic Case of Functional Sexual Genes in Lepraria (Stereocaulaceae).</title>
        <authorList>
            <person name="Doellman M."/>
            <person name="Sun Y."/>
            <person name="Barcenas-Pena A."/>
            <person name="Lumbsch H.T."/>
            <person name="Grewe F."/>
        </authorList>
    </citation>
    <scope>NUCLEOTIDE SEQUENCE [LARGE SCALE GENOMIC DNA]</scope>
    <source>
        <strain evidence="12 13">Mercado 3170</strain>
    </source>
</reference>
<evidence type="ECO:0000256" key="1">
    <source>
        <dbReference type="ARBA" id="ARBA00004477"/>
    </source>
</evidence>
<keyword evidence="7" id="KW-0653">Protein transport</keyword>
<evidence type="ECO:0000256" key="8">
    <source>
        <dbReference type="ARBA" id="ARBA00022989"/>
    </source>
</evidence>